<dbReference type="GO" id="GO:0033550">
    <property type="term" value="F:MAP kinase tyrosine phosphatase activity"/>
    <property type="evidence" value="ECO:0007669"/>
    <property type="project" value="TreeGrafter"/>
</dbReference>
<keyword evidence="3" id="KW-0378">Hydrolase</keyword>
<dbReference type="OrthoDB" id="2017893at2759"/>
<dbReference type="PANTHER" id="PTHR10159:SF519">
    <property type="entry name" value="DUAL SPECIFICITY PROTEIN PHOSPHATASE MPK3"/>
    <property type="match status" value="1"/>
</dbReference>
<dbReference type="InterPro" id="IPR016130">
    <property type="entry name" value="Tyr_Pase_AS"/>
</dbReference>
<dbReference type="PROSITE" id="PS50056">
    <property type="entry name" value="TYR_PHOSPHATASE_2"/>
    <property type="match status" value="1"/>
</dbReference>
<sequence length="232" mass="25290">MLSFSSPTLQIATASVTTTAASSRSLARNATLVVPRLYLSGLLLAQDEDQLIKLGITHVLTVMELEPSFSARMEPRLRRMHVAIPDSSEADILRYLDDTTEFIKTALENKEHKVLVHCAMGISRSATVVCAYLVATKGFSPDKSISFVREKRAIVCPNLGFRQQLDVFALQYNETKAAGSGSNISTGTRLSKIFGGMTRTRDIGGGNGRSVVKQSAEYQSEVATLSRDRTNS</sequence>
<dbReference type="InterPro" id="IPR020422">
    <property type="entry name" value="TYR_PHOSPHATASE_DUAL_dom"/>
</dbReference>
<dbReference type="InParanoid" id="A0A067Q2X5"/>
<dbReference type="STRING" id="933084.A0A067Q2X5"/>
<protein>
    <recommendedName>
        <fullName evidence="2">protein-tyrosine-phosphatase</fullName>
        <ecNumber evidence="2">3.1.3.48</ecNumber>
    </recommendedName>
</protein>
<dbReference type="Gene3D" id="3.90.190.10">
    <property type="entry name" value="Protein tyrosine phosphatase superfamily"/>
    <property type="match status" value="1"/>
</dbReference>
<dbReference type="GO" id="GO:0043409">
    <property type="term" value="P:negative regulation of MAPK cascade"/>
    <property type="evidence" value="ECO:0007669"/>
    <property type="project" value="TreeGrafter"/>
</dbReference>
<evidence type="ECO:0000256" key="4">
    <source>
        <dbReference type="ARBA" id="ARBA00022912"/>
    </source>
</evidence>
<evidence type="ECO:0000313" key="7">
    <source>
        <dbReference type="EMBL" id="KDQ61344.1"/>
    </source>
</evidence>
<dbReference type="InterPro" id="IPR000387">
    <property type="entry name" value="Tyr_Pase_dom"/>
</dbReference>
<dbReference type="GO" id="GO:0008330">
    <property type="term" value="F:protein tyrosine/threonine phosphatase activity"/>
    <property type="evidence" value="ECO:0007669"/>
    <property type="project" value="TreeGrafter"/>
</dbReference>
<dbReference type="GO" id="GO:0005737">
    <property type="term" value="C:cytoplasm"/>
    <property type="evidence" value="ECO:0007669"/>
    <property type="project" value="TreeGrafter"/>
</dbReference>
<reference evidence="8" key="1">
    <citation type="journal article" date="2014" name="Proc. Natl. Acad. Sci. U.S.A.">
        <title>Extensive sampling of basidiomycete genomes demonstrates inadequacy of the white-rot/brown-rot paradigm for wood decay fungi.</title>
        <authorList>
            <person name="Riley R."/>
            <person name="Salamov A.A."/>
            <person name="Brown D.W."/>
            <person name="Nagy L.G."/>
            <person name="Floudas D."/>
            <person name="Held B.W."/>
            <person name="Levasseur A."/>
            <person name="Lombard V."/>
            <person name="Morin E."/>
            <person name="Otillar R."/>
            <person name="Lindquist E.A."/>
            <person name="Sun H."/>
            <person name="LaButti K.M."/>
            <person name="Schmutz J."/>
            <person name="Jabbour D."/>
            <person name="Luo H."/>
            <person name="Baker S.E."/>
            <person name="Pisabarro A.G."/>
            <person name="Walton J.D."/>
            <person name="Blanchette R.A."/>
            <person name="Henrissat B."/>
            <person name="Martin F."/>
            <person name="Cullen D."/>
            <person name="Hibbett D.S."/>
            <person name="Grigoriev I.V."/>
        </authorList>
    </citation>
    <scope>NUCLEOTIDE SEQUENCE [LARGE SCALE GENOMIC DNA]</scope>
    <source>
        <strain evidence="8">MUCL 33604</strain>
    </source>
</reference>
<name>A0A067Q2X5_9AGAM</name>
<evidence type="ECO:0000259" key="5">
    <source>
        <dbReference type="PROSITE" id="PS50054"/>
    </source>
</evidence>
<dbReference type="Pfam" id="PF00782">
    <property type="entry name" value="DSPc"/>
    <property type="match status" value="1"/>
</dbReference>
<dbReference type="Proteomes" id="UP000027265">
    <property type="component" value="Unassembled WGS sequence"/>
</dbReference>
<evidence type="ECO:0000256" key="3">
    <source>
        <dbReference type="ARBA" id="ARBA00022801"/>
    </source>
</evidence>
<dbReference type="EMBL" id="KL197712">
    <property type="protein sequence ID" value="KDQ61344.1"/>
    <property type="molecule type" value="Genomic_DNA"/>
</dbReference>
<gene>
    <name evidence="7" type="ORF">JAAARDRAFT_149995</name>
</gene>
<dbReference type="PROSITE" id="PS50054">
    <property type="entry name" value="TYR_PHOSPHATASE_DUAL"/>
    <property type="match status" value="1"/>
</dbReference>
<feature type="domain" description="Tyrosine specific protein phosphatases" evidence="6">
    <location>
        <begin position="93"/>
        <end position="152"/>
    </location>
</feature>
<evidence type="ECO:0000256" key="2">
    <source>
        <dbReference type="ARBA" id="ARBA00013064"/>
    </source>
</evidence>
<dbReference type="HOGENOM" id="CLU_027074_9_0_1"/>
<dbReference type="InterPro" id="IPR000340">
    <property type="entry name" value="Dual-sp_phosphatase_cat-dom"/>
</dbReference>
<keyword evidence="4" id="KW-0904">Protein phosphatase</keyword>
<evidence type="ECO:0000256" key="1">
    <source>
        <dbReference type="ARBA" id="ARBA00008601"/>
    </source>
</evidence>
<dbReference type="SMART" id="SM00195">
    <property type="entry name" value="DSPc"/>
    <property type="match status" value="1"/>
</dbReference>
<feature type="domain" description="Tyrosine-protein phosphatase" evidence="5">
    <location>
        <begin position="29"/>
        <end position="174"/>
    </location>
</feature>
<dbReference type="CDD" id="cd14498">
    <property type="entry name" value="DSP"/>
    <property type="match status" value="1"/>
</dbReference>
<dbReference type="SUPFAM" id="SSF52799">
    <property type="entry name" value="(Phosphotyrosine protein) phosphatases II"/>
    <property type="match status" value="1"/>
</dbReference>
<evidence type="ECO:0000259" key="6">
    <source>
        <dbReference type="PROSITE" id="PS50056"/>
    </source>
</evidence>
<dbReference type="PROSITE" id="PS00383">
    <property type="entry name" value="TYR_PHOSPHATASE_1"/>
    <property type="match status" value="1"/>
</dbReference>
<dbReference type="GO" id="GO:0017017">
    <property type="term" value="F:MAP kinase tyrosine/serine/threonine phosphatase activity"/>
    <property type="evidence" value="ECO:0007669"/>
    <property type="project" value="TreeGrafter"/>
</dbReference>
<proteinExistence type="inferred from homology"/>
<dbReference type="InterPro" id="IPR029021">
    <property type="entry name" value="Prot-tyrosine_phosphatase-like"/>
</dbReference>
<dbReference type="AlphaFoldDB" id="A0A067Q2X5"/>
<evidence type="ECO:0000313" key="8">
    <source>
        <dbReference type="Proteomes" id="UP000027265"/>
    </source>
</evidence>
<dbReference type="PANTHER" id="PTHR10159">
    <property type="entry name" value="DUAL SPECIFICITY PROTEIN PHOSPHATASE"/>
    <property type="match status" value="1"/>
</dbReference>
<dbReference type="EC" id="3.1.3.48" evidence="2"/>
<comment type="similarity">
    <text evidence="1">Belongs to the protein-tyrosine phosphatase family. Non-receptor class dual specificity subfamily.</text>
</comment>
<organism evidence="7 8">
    <name type="scientific">Jaapia argillacea MUCL 33604</name>
    <dbReference type="NCBI Taxonomy" id="933084"/>
    <lineage>
        <taxon>Eukaryota</taxon>
        <taxon>Fungi</taxon>
        <taxon>Dikarya</taxon>
        <taxon>Basidiomycota</taxon>
        <taxon>Agaricomycotina</taxon>
        <taxon>Agaricomycetes</taxon>
        <taxon>Agaricomycetidae</taxon>
        <taxon>Jaapiales</taxon>
        <taxon>Jaapiaceae</taxon>
        <taxon>Jaapia</taxon>
    </lineage>
</organism>
<accession>A0A067Q2X5</accession>
<keyword evidence="8" id="KW-1185">Reference proteome</keyword>